<keyword evidence="2" id="KW-1185">Reference proteome</keyword>
<evidence type="ECO:0000313" key="2">
    <source>
        <dbReference type="Proteomes" id="UP000466906"/>
    </source>
</evidence>
<dbReference type="KEGG" id="malv:MALV_25280"/>
<reference evidence="1 2" key="1">
    <citation type="journal article" date="2019" name="Emerg. Microbes Infect.">
        <title>Comprehensive subspecies identification of 175 nontuberculous mycobacteria species based on 7547 genomic profiles.</title>
        <authorList>
            <person name="Matsumoto Y."/>
            <person name="Kinjo T."/>
            <person name="Motooka D."/>
            <person name="Nabeya D."/>
            <person name="Jung N."/>
            <person name="Uechi K."/>
            <person name="Horii T."/>
            <person name="Iida T."/>
            <person name="Fujita J."/>
            <person name="Nakamura S."/>
        </authorList>
    </citation>
    <scope>NUCLEOTIDE SEQUENCE [LARGE SCALE GENOMIC DNA]</scope>
    <source>
        <strain evidence="1 2">JCM 12272</strain>
    </source>
</reference>
<dbReference type="Proteomes" id="UP000466906">
    <property type="component" value="Chromosome"/>
</dbReference>
<accession>A0A6N4UU84</accession>
<name>A0A6N4UU84_9MYCO</name>
<proteinExistence type="predicted"/>
<evidence type="ECO:0000313" key="1">
    <source>
        <dbReference type="EMBL" id="BBX27403.1"/>
    </source>
</evidence>
<dbReference type="EMBL" id="AP022565">
    <property type="protein sequence ID" value="BBX27403.1"/>
    <property type="molecule type" value="Genomic_DNA"/>
</dbReference>
<gene>
    <name evidence="1" type="primary">vapB9</name>
    <name evidence="1" type="ORF">MALV_25280</name>
</gene>
<dbReference type="SUPFAM" id="SSF47598">
    <property type="entry name" value="Ribbon-helix-helix"/>
    <property type="match status" value="1"/>
</dbReference>
<sequence length="84" mass="9436">MLAECKREAYAETVRTLHLRNVPDEVMDRLERMARAASTSVTAVAIRELDAATRRVDNAALVATLPDLDIPTETIVEQLESERR</sequence>
<organism evidence="1 2">
    <name type="scientific">Mycolicibacterium alvei</name>
    <dbReference type="NCBI Taxonomy" id="67081"/>
    <lineage>
        <taxon>Bacteria</taxon>
        <taxon>Bacillati</taxon>
        <taxon>Actinomycetota</taxon>
        <taxon>Actinomycetes</taxon>
        <taxon>Mycobacteriales</taxon>
        <taxon>Mycobacteriaceae</taxon>
        <taxon>Mycolicibacterium</taxon>
    </lineage>
</organism>
<dbReference type="AlphaFoldDB" id="A0A6N4UU84"/>
<protein>
    <submittedName>
        <fullName evidence="1">Putative antitoxin VapB9</fullName>
    </submittedName>
</protein>
<dbReference type="InterPro" id="IPR010985">
    <property type="entry name" value="Ribbon_hlx_hlx"/>
</dbReference>
<dbReference type="GO" id="GO:0006355">
    <property type="term" value="P:regulation of DNA-templated transcription"/>
    <property type="evidence" value="ECO:0007669"/>
    <property type="project" value="InterPro"/>
</dbReference>